<sequence>MTANQLSPWMARIPDEQRDAVRQAVKKAPPLTAQQITRIARIMRGSGNGQSETAA</sequence>
<reference evidence="1 2" key="1">
    <citation type="submission" date="2015-03" db="EMBL/GenBank/DDBJ databases">
        <authorList>
            <person name="Murphy D."/>
        </authorList>
    </citation>
    <scope>NUCLEOTIDE SEQUENCE [LARGE SCALE GENOMIC DNA]</scope>
    <source>
        <strain evidence="1 2">D16</strain>
    </source>
</reference>
<dbReference type="EMBL" id="CTEF01000004">
    <property type="protein sequence ID" value="CQD21628.1"/>
    <property type="molecule type" value="Genomic_DNA"/>
</dbReference>
<protein>
    <submittedName>
        <fullName evidence="1">Uncharacterized protein</fullName>
    </submittedName>
</protein>
<gene>
    <name evidence="1" type="ORF">BN970_05073</name>
</gene>
<dbReference type="GeneID" id="44300485"/>
<dbReference type="Proteomes" id="UP000182227">
    <property type="component" value="Unassembled WGS sequence"/>
</dbReference>
<accession>A0A0U1DRP8</accession>
<name>A0A0U1DRP8_9MYCO</name>
<proteinExistence type="predicted"/>
<organism evidence="1 2">
    <name type="scientific">Mycolicibacterium conceptionense</name>
    <dbReference type="NCBI Taxonomy" id="451644"/>
    <lineage>
        <taxon>Bacteria</taxon>
        <taxon>Bacillati</taxon>
        <taxon>Actinomycetota</taxon>
        <taxon>Actinomycetes</taxon>
        <taxon>Mycobacteriales</taxon>
        <taxon>Mycobacteriaceae</taxon>
        <taxon>Mycolicibacterium</taxon>
    </lineage>
</organism>
<evidence type="ECO:0000313" key="2">
    <source>
        <dbReference type="Proteomes" id="UP000182227"/>
    </source>
</evidence>
<dbReference type="AlphaFoldDB" id="A0A0U1DRP8"/>
<evidence type="ECO:0000313" key="1">
    <source>
        <dbReference type="EMBL" id="CQD21628.1"/>
    </source>
</evidence>
<dbReference type="RefSeq" id="WP_165763076.1">
    <property type="nucleotide sequence ID" value="NZ_JACKVA010000016.1"/>
</dbReference>